<protein>
    <submittedName>
        <fullName evidence="1">Uncharacterized protein</fullName>
    </submittedName>
</protein>
<dbReference type="RefSeq" id="WP_074723430.1">
    <property type="nucleotide sequence ID" value="NZ_CBCRVS010000005.1"/>
</dbReference>
<dbReference type="AlphaFoldDB" id="A0A1H9LHT1"/>
<proteinExistence type="predicted"/>
<evidence type="ECO:0000313" key="1">
    <source>
        <dbReference type="EMBL" id="SER11071.1"/>
    </source>
</evidence>
<reference evidence="2" key="1">
    <citation type="submission" date="2016-10" db="EMBL/GenBank/DDBJ databases">
        <authorList>
            <person name="Varghese N."/>
            <person name="Submissions S."/>
        </authorList>
    </citation>
    <scope>NUCLEOTIDE SEQUENCE [LARGE SCALE GENOMIC DNA]</scope>
    <source>
        <strain evidence="2">DSM 15719</strain>
    </source>
</reference>
<dbReference type="Proteomes" id="UP000183658">
    <property type="component" value="Unassembled WGS sequence"/>
</dbReference>
<organism evidence="1 2">
    <name type="scientific">Flavobacterium frigoris</name>
    <dbReference type="NCBI Taxonomy" id="229204"/>
    <lineage>
        <taxon>Bacteria</taxon>
        <taxon>Pseudomonadati</taxon>
        <taxon>Bacteroidota</taxon>
        <taxon>Flavobacteriia</taxon>
        <taxon>Flavobacteriales</taxon>
        <taxon>Flavobacteriaceae</taxon>
        <taxon>Flavobacterium</taxon>
    </lineage>
</organism>
<gene>
    <name evidence="1" type="ORF">SAMN05444355_10740</name>
</gene>
<keyword evidence="2" id="KW-1185">Reference proteome</keyword>
<dbReference type="EMBL" id="FOFZ01000007">
    <property type="protein sequence ID" value="SER11071.1"/>
    <property type="molecule type" value="Genomic_DNA"/>
</dbReference>
<evidence type="ECO:0000313" key="2">
    <source>
        <dbReference type="Proteomes" id="UP000183658"/>
    </source>
</evidence>
<accession>A0A1H9LHT1</accession>
<sequence>MITGFIIELEDNGQDFLSFTTNANGVIVKTEPFQGDVWNGGYIPVESQEVGRLCMMHKPPNIVYGYLKHEVVKITELKD</sequence>
<name>A0A1H9LHT1_FLAFI</name>